<sequence length="120" mass="13521">MFSRTKVVWDKEVADPLTVVIRAKAFLNAFCNAQILGVVARDAKGFCVGWLSKFLPDIEDIHWQLAKQWSLWLGHVRRAGNVVAHTLARTATSSLEGSVDPPMYVLPFFVAEYPPVFLIY</sequence>
<reference evidence="1" key="1">
    <citation type="submission" date="2019-10" db="EMBL/GenBank/DDBJ databases">
        <authorList>
            <person name="Zhang R."/>
            <person name="Pan Y."/>
            <person name="Wang J."/>
            <person name="Ma R."/>
            <person name="Yu S."/>
        </authorList>
    </citation>
    <scope>NUCLEOTIDE SEQUENCE</scope>
    <source>
        <strain evidence="1">LA-IB0</strain>
        <tissue evidence="1">Leaf</tissue>
    </source>
</reference>
<evidence type="ECO:0000313" key="1">
    <source>
        <dbReference type="EMBL" id="KAG8365848.1"/>
    </source>
</evidence>
<keyword evidence="2" id="KW-1185">Reference proteome</keyword>
<dbReference type="AlphaFoldDB" id="A0AAV6W5G7"/>
<proteinExistence type="predicted"/>
<comment type="caution">
    <text evidence="1">The sequence shown here is derived from an EMBL/GenBank/DDBJ whole genome shotgun (WGS) entry which is preliminary data.</text>
</comment>
<name>A0AAV6W5G7_9LAMI</name>
<organism evidence="1 2">
    <name type="scientific">Buddleja alternifolia</name>
    <dbReference type="NCBI Taxonomy" id="168488"/>
    <lineage>
        <taxon>Eukaryota</taxon>
        <taxon>Viridiplantae</taxon>
        <taxon>Streptophyta</taxon>
        <taxon>Embryophyta</taxon>
        <taxon>Tracheophyta</taxon>
        <taxon>Spermatophyta</taxon>
        <taxon>Magnoliopsida</taxon>
        <taxon>eudicotyledons</taxon>
        <taxon>Gunneridae</taxon>
        <taxon>Pentapetalae</taxon>
        <taxon>asterids</taxon>
        <taxon>lamiids</taxon>
        <taxon>Lamiales</taxon>
        <taxon>Scrophulariaceae</taxon>
        <taxon>Buddlejeae</taxon>
        <taxon>Buddleja</taxon>
    </lineage>
</organism>
<accession>A0AAV6W5G7</accession>
<protein>
    <recommendedName>
        <fullName evidence="3">RNase H type-1 domain-containing protein</fullName>
    </recommendedName>
</protein>
<dbReference type="EMBL" id="WHWC01000017">
    <property type="protein sequence ID" value="KAG8365848.1"/>
    <property type="molecule type" value="Genomic_DNA"/>
</dbReference>
<evidence type="ECO:0008006" key="3">
    <source>
        <dbReference type="Google" id="ProtNLM"/>
    </source>
</evidence>
<gene>
    <name evidence="1" type="ORF">BUALT_Bualt17G0014600</name>
</gene>
<dbReference type="Proteomes" id="UP000826271">
    <property type="component" value="Unassembled WGS sequence"/>
</dbReference>
<evidence type="ECO:0000313" key="2">
    <source>
        <dbReference type="Proteomes" id="UP000826271"/>
    </source>
</evidence>